<evidence type="ECO:0000256" key="9">
    <source>
        <dbReference type="ARBA" id="ARBA00023242"/>
    </source>
</evidence>
<keyword evidence="6" id="KW-0227">DNA damage</keyword>
<evidence type="ECO:0000256" key="10">
    <source>
        <dbReference type="ARBA" id="ARBA00033326"/>
    </source>
</evidence>
<feature type="domain" description="MMS22-like C-terminal" evidence="13">
    <location>
        <begin position="838"/>
        <end position="1208"/>
    </location>
</feature>
<gene>
    <name evidence="14" type="primary">MMS22L</name>
</gene>
<keyword evidence="5" id="KW-0158">Chromosome</keyword>
<reference evidence="14" key="1">
    <citation type="submission" date="2020-10" db="EMBL/GenBank/DDBJ databases">
        <title>Catharus ustulatus (Swainson's thrush) genome, bCatUst1, primary haplotype v2.</title>
        <authorList>
            <person name="Delmore K."/>
            <person name="Vafadar M."/>
            <person name="Formenti G."/>
            <person name="Chow W."/>
            <person name="Pelan S."/>
            <person name="Howe K."/>
            <person name="Rhie A."/>
            <person name="Mountcastle J."/>
            <person name="Haase B."/>
            <person name="Fedrigo O."/>
            <person name="Jarvis E.D."/>
        </authorList>
    </citation>
    <scope>NUCLEOTIDE SEQUENCE [LARGE SCALE GENOMIC DNA]</scope>
</reference>
<dbReference type="Pfam" id="PF14911">
    <property type="entry name" value="MMS22L_C"/>
    <property type="match status" value="1"/>
</dbReference>
<keyword evidence="8" id="KW-0234">DNA repair</keyword>
<sequence>MEDDFGASSTSPFLTESLELAMEVENESSGPSCFSCAFDSQNGGGRFSAESYLASGSLKRVLLRLDPSPNDYEESTVELFGFQWVTEMALVESCGFLFGLLRYDNTLMISFTSGQAAHLHSEAESIRHQCLKFLHYVKVFIFRYLEPPKVENDGMLHPYEELEAQLPSVLVEELHALTVHIGHLCELPSNVLAAFTIQNKAKVFPPSWHLLHLHLDIKWLVLEVLHVLGEKLKRQVVYANHFINLTGENLTSTSLFEKHCGNLLSDLISLAINKYAKVRPSEALTSSHYPCTCIKELWILLIQLLDHRNKGSSTECFWSLVNTTLKNIFERPSTSENVSGFEIIQCKDPLSFSWWIVSHLAPLYQFDRNGNIDEKVIKNWMQVLTRCTRVLEEHLRMHLQCCLTLCTFWDLNLSIVTILWDYYSKNLNSCFTVPWLGLKDLANVSKTSLSMLELVKRCCCEQQIPSLFNSSNSYFIFLSILAQIVKEENNGVHPWKQLKGRIYSKFHRKRMQELTEVGLQNFFYLFLMLAIVVETEDIVSRVLDLLDFLTPSSITASRRALIWRGHFAFLLVYVEKNMDISALAEKISNAFHEKAKEFLVTKNDYTQRQNLWTLLSTYIDGVQEVFETSCYLSLSEEKLLNDGFTMLLPACRGAELSMVLNFLQVVLARLRSVHERVSQGLQLGNTAPDAQLPLVAKEHHLAVASALWRNFFPYLKSQRMSQTLPSPQLADTAAGFTLLALDIPSKALSDLQPQPVLSMMRLFGWDDMVWPQLVSRYLSHLIQNSSLCEAFSSMGYTSYEALTVRSWFRCVLQMFLDQPSGALAKTDAERTVGKSYMEQLTEMTRLIFKLSEVENILLKANVGQSVFKQDPKSALVQFIKAVGRAYSGLQTLPEKSAMVAKTLEYLGDVLKYVKPYLKAKGPPEGLQLTYWIIGCLVKFCAPILATSKAQQLLFRIVDCLLLPHSVLQQDKELPVALLSAIQESLPLYLQGLSFICCQSQTQGAYLNQLLGSIIRHYFGRFLPSSPTLFGTGQHPLLTALGSSITAPQLLHLRKTTLHVIRENYLQFKGHAPPPRLASVLAFILEVLQRTQSTELCDIDLVLPAVLKCLVLVNELQVKKISTDIVQYMVEGCQAGSGGEHATQLTSVFRQFIQDYTAVYDHRVFNILETVAVLDQTLVTRLIPTITQSLKDSEHKQGLGRNAAQRFDFHFILFFDNE</sequence>
<comment type="function">
    <text evidence="11">Component of the MMS22L-TONSL complex, a complex that promotes homologous recombination-mediated repair of double-strand breaks (DSBs) at stalled or collapsed replication forks. The MMS22L-TONSL complex is required to maintain genome integrity during DNA replication. It mediates the assembly of RAD51 filaments on single-stranded DNA (ssDNA): the MMS22L-TONSL complex is recruited to DSBs following histone replacement by histone chaperones and eviction of the replication protein A complex (RPA/RP-A) from DSBs. Following recruitment to DSBs, the TONSL-MMS22L complex promotes recruitment of RAD51 filaments and subsequent homologous recombination. Within the complex, MMS22L acts by binding ssDNA.</text>
</comment>
<keyword evidence="15" id="KW-1185">Reference proteome</keyword>
<protein>
    <recommendedName>
        <fullName evidence="4">Protein MMS22-like</fullName>
    </recommendedName>
    <alternativeName>
        <fullName evidence="10">Methyl methanesulfonate-sensitivity protein 22-like</fullName>
    </alternativeName>
</protein>
<dbReference type="Pfam" id="PF14910">
    <property type="entry name" value="MMS22L_N"/>
    <property type="match status" value="1"/>
</dbReference>
<evidence type="ECO:0000256" key="3">
    <source>
        <dbReference type="ARBA" id="ARBA00006585"/>
    </source>
</evidence>
<evidence type="ECO:0000256" key="1">
    <source>
        <dbReference type="ARBA" id="ARBA00004123"/>
    </source>
</evidence>
<dbReference type="Proteomes" id="UP000694563">
    <property type="component" value="Chromosome 3"/>
</dbReference>
<dbReference type="PANTHER" id="PTHR28547:SF1">
    <property type="entry name" value="PROTEIN MMS22-LIKE"/>
    <property type="match status" value="1"/>
</dbReference>
<evidence type="ECO:0000256" key="6">
    <source>
        <dbReference type="ARBA" id="ARBA00022763"/>
    </source>
</evidence>
<evidence type="ECO:0000259" key="13">
    <source>
        <dbReference type="Pfam" id="PF14911"/>
    </source>
</evidence>
<feature type="domain" description="Protein MMS22-like N-terminal" evidence="12">
    <location>
        <begin position="31"/>
        <end position="721"/>
    </location>
</feature>
<keyword evidence="9" id="KW-0539">Nucleus</keyword>
<reference evidence="14" key="2">
    <citation type="submission" date="2025-08" db="UniProtKB">
        <authorList>
            <consortium name="Ensembl"/>
        </authorList>
    </citation>
    <scope>IDENTIFICATION</scope>
</reference>
<evidence type="ECO:0000256" key="7">
    <source>
        <dbReference type="ARBA" id="ARBA00022853"/>
    </source>
</evidence>
<reference evidence="14" key="3">
    <citation type="submission" date="2025-09" db="UniProtKB">
        <authorList>
            <consortium name="Ensembl"/>
        </authorList>
    </citation>
    <scope>IDENTIFICATION</scope>
</reference>
<comment type="similarity">
    <text evidence="3">Belongs to the MMS22 family. MMS22L subfamily.</text>
</comment>
<dbReference type="PANTHER" id="PTHR28547">
    <property type="entry name" value="PROTEIN MMS22-LIKE"/>
    <property type="match status" value="1"/>
</dbReference>
<dbReference type="InterPro" id="IPR042320">
    <property type="entry name" value="MMS22-like"/>
</dbReference>
<evidence type="ECO:0000259" key="12">
    <source>
        <dbReference type="Pfam" id="PF14910"/>
    </source>
</evidence>
<organism evidence="14 15">
    <name type="scientific">Catharus ustulatus</name>
    <name type="common">Russet-backed thrush</name>
    <name type="synonym">Hylocichla ustulatus</name>
    <dbReference type="NCBI Taxonomy" id="91951"/>
    <lineage>
        <taxon>Eukaryota</taxon>
        <taxon>Metazoa</taxon>
        <taxon>Chordata</taxon>
        <taxon>Craniata</taxon>
        <taxon>Vertebrata</taxon>
        <taxon>Euteleostomi</taxon>
        <taxon>Archelosauria</taxon>
        <taxon>Archosauria</taxon>
        <taxon>Dinosauria</taxon>
        <taxon>Saurischia</taxon>
        <taxon>Theropoda</taxon>
        <taxon>Coelurosauria</taxon>
        <taxon>Aves</taxon>
        <taxon>Neognathae</taxon>
        <taxon>Neoaves</taxon>
        <taxon>Telluraves</taxon>
        <taxon>Australaves</taxon>
        <taxon>Passeriformes</taxon>
        <taxon>Turdidae</taxon>
        <taxon>Catharus</taxon>
    </lineage>
</organism>
<evidence type="ECO:0000256" key="4">
    <source>
        <dbReference type="ARBA" id="ARBA00021061"/>
    </source>
</evidence>
<dbReference type="Ensembl" id="ENSCUST00005015934.1">
    <property type="protein sequence ID" value="ENSCUSP00005015343.1"/>
    <property type="gene ID" value="ENSCUSG00005009465.1"/>
</dbReference>
<name>A0A8C3UPP5_CATUS</name>
<accession>A0A8C3UPP5</accession>
<dbReference type="AlphaFoldDB" id="A0A8C3UPP5"/>
<evidence type="ECO:0000256" key="5">
    <source>
        <dbReference type="ARBA" id="ARBA00022454"/>
    </source>
</evidence>
<dbReference type="InterPro" id="IPR029425">
    <property type="entry name" value="MMS22L_N"/>
</dbReference>
<dbReference type="GO" id="GO:0000724">
    <property type="term" value="P:double-strand break repair via homologous recombination"/>
    <property type="evidence" value="ECO:0007669"/>
    <property type="project" value="InterPro"/>
</dbReference>
<evidence type="ECO:0000313" key="15">
    <source>
        <dbReference type="Proteomes" id="UP000694563"/>
    </source>
</evidence>
<evidence type="ECO:0000256" key="8">
    <source>
        <dbReference type="ARBA" id="ARBA00023204"/>
    </source>
</evidence>
<keyword evidence="7" id="KW-0156">Chromatin regulator</keyword>
<proteinExistence type="inferred from homology"/>
<dbReference type="InterPro" id="IPR029424">
    <property type="entry name" value="MMS22L_C"/>
</dbReference>
<evidence type="ECO:0000313" key="14">
    <source>
        <dbReference type="Ensembl" id="ENSCUSP00005015343.1"/>
    </source>
</evidence>
<dbReference type="GO" id="GO:0031297">
    <property type="term" value="P:replication fork processing"/>
    <property type="evidence" value="ECO:0007669"/>
    <property type="project" value="InterPro"/>
</dbReference>
<evidence type="ECO:0000256" key="11">
    <source>
        <dbReference type="ARBA" id="ARBA00045147"/>
    </source>
</evidence>
<comment type="subcellular location">
    <subcellularLocation>
        <location evidence="2">Chromosome</location>
    </subcellularLocation>
    <subcellularLocation>
        <location evidence="1">Nucleus</location>
    </subcellularLocation>
</comment>
<evidence type="ECO:0000256" key="2">
    <source>
        <dbReference type="ARBA" id="ARBA00004286"/>
    </source>
</evidence>
<dbReference type="GO" id="GO:0006325">
    <property type="term" value="P:chromatin organization"/>
    <property type="evidence" value="ECO:0007669"/>
    <property type="project" value="UniProtKB-KW"/>
</dbReference>
<dbReference type="GO" id="GO:0043596">
    <property type="term" value="C:nuclear replication fork"/>
    <property type="evidence" value="ECO:0007669"/>
    <property type="project" value="TreeGrafter"/>
</dbReference>